<evidence type="ECO:0000313" key="9">
    <source>
        <dbReference type="EMBL" id="VGO17523.1"/>
    </source>
</evidence>
<keyword evidence="1" id="KW-0813">Transport</keyword>
<feature type="transmembrane region" description="Helical" evidence="7">
    <location>
        <begin position="91"/>
        <end position="111"/>
    </location>
</feature>
<evidence type="ECO:0000256" key="5">
    <source>
        <dbReference type="ARBA" id="ARBA00023004"/>
    </source>
</evidence>
<protein>
    <submittedName>
        <fullName evidence="9">Electron transport protein YccM</fullName>
    </submittedName>
</protein>
<keyword evidence="7" id="KW-0472">Membrane</keyword>
<evidence type="ECO:0000256" key="3">
    <source>
        <dbReference type="ARBA" id="ARBA00022723"/>
    </source>
</evidence>
<organism evidence="9 10">
    <name type="scientific">Pontiella desulfatans</name>
    <dbReference type="NCBI Taxonomy" id="2750659"/>
    <lineage>
        <taxon>Bacteria</taxon>
        <taxon>Pseudomonadati</taxon>
        <taxon>Kiritimatiellota</taxon>
        <taxon>Kiritimatiellia</taxon>
        <taxon>Kiritimatiellales</taxon>
        <taxon>Pontiellaceae</taxon>
        <taxon>Pontiella</taxon>
    </lineage>
</organism>
<evidence type="ECO:0000313" key="10">
    <source>
        <dbReference type="Proteomes" id="UP000366872"/>
    </source>
</evidence>
<dbReference type="GO" id="GO:0005886">
    <property type="term" value="C:plasma membrane"/>
    <property type="evidence" value="ECO:0007669"/>
    <property type="project" value="TreeGrafter"/>
</dbReference>
<proteinExistence type="predicted"/>
<evidence type="ECO:0000256" key="6">
    <source>
        <dbReference type="ARBA" id="ARBA00023014"/>
    </source>
</evidence>
<sequence>MAAKTQRRERADVVSTTEGQRHGVLFNFLTSVSLCLRGKENHRVFASLRSSILMLMCLVVPSFGEFRFPMPEFSTGYEHPAVHTPEPSNAMVGWDVAVLIGALALASFLVLKRRKRNEILLLTLFSMVYFGFIRNGCVCSVGSVQNIIAGMVDSTYGVPLTVLVFFAAPLVFALFFGRVFCASVCPLGAIQEAVAFKPVKVPPAVEKVLSVFPFIYLGLTALSVVMGAGFIICQYDPFVGFFRMGASFGMLVFGGLMLVLGIFVARPYCRFLCPYGVLLNWCSKLSRRHAVITPTDCITCHLCADSCPYNAINEPTPAAEPEARSTGARRLGLLILLVPVLVAVGVGVGSLLKEPLSRMHPNVQLAERVAGEELGRYEGTNIESEAFRGSDQPIDDLYAEALELKEGFGIGGMWLGAFIGLVIGCKLISISILRKREGYEPDRGTCYSCGRCFKYCPVKE</sequence>
<keyword evidence="7" id="KW-0812">Transmembrane</keyword>
<keyword evidence="4" id="KW-0249">Electron transport</keyword>
<accession>A0A6C2UCE8</accession>
<dbReference type="InterPro" id="IPR017900">
    <property type="entry name" value="4Fe4S_Fe_S_CS"/>
</dbReference>
<dbReference type="SUPFAM" id="SSF54862">
    <property type="entry name" value="4Fe-4S ferredoxins"/>
    <property type="match status" value="1"/>
</dbReference>
<feature type="transmembrane region" description="Helical" evidence="7">
    <location>
        <begin position="120"/>
        <end position="143"/>
    </location>
</feature>
<dbReference type="Pfam" id="PF00037">
    <property type="entry name" value="Fer4"/>
    <property type="match status" value="1"/>
</dbReference>
<reference evidence="9 10" key="1">
    <citation type="submission" date="2019-04" db="EMBL/GenBank/DDBJ databases">
        <authorList>
            <person name="Van Vliet M D."/>
        </authorList>
    </citation>
    <scope>NUCLEOTIDE SEQUENCE [LARGE SCALE GENOMIC DNA]</scope>
    <source>
        <strain evidence="9 10">F1</strain>
    </source>
</reference>
<dbReference type="PROSITE" id="PS00198">
    <property type="entry name" value="4FE4S_FER_1"/>
    <property type="match status" value="2"/>
</dbReference>
<dbReference type="GO" id="GO:0051539">
    <property type="term" value="F:4 iron, 4 sulfur cluster binding"/>
    <property type="evidence" value="ECO:0007669"/>
    <property type="project" value="UniProtKB-KW"/>
</dbReference>
<evidence type="ECO:0000256" key="2">
    <source>
        <dbReference type="ARBA" id="ARBA00022485"/>
    </source>
</evidence>
<dbReference type="EMBL" id="CAAHFG010000004">
    <property type="protein sequence ID" value="VGO17523.1"/>
    <property type="molecule type" value="Genomic_DNA"/>
</dbReference>
<evidence type="ECO:0000256" key="7">
    <source>
        <dbReference type="SAM" id="Phobius"/>
    </source>
</evidence>
<keyword evidence="3" id="KW-0479">Metal-binding</keyword>
<feature type="domain" description="4Fe-4S ferredoxin-type" evidence="8">
    <location>
        <begin position="437"/>
        <end position="460"/>
    </location>
</feature>
<dbReference type="InterPro" id="IPR017896">
    <property type="entry name" value="4Fe4S_Fe-S-bd"/>
</dbReference>
<keyword evidence="10" id="KW-1185">Reference proteome</keyword>
<dbReference type="PANTHER" id="PTHR30176:SF3">
    <property type="entry name" value="FERREDOXIN-TYPE PROTEIN NAPH"/>
    <property type="match status" value="1"/>
</dbReference>
<keyword evidence="6" id="KW-0411">Iron-sulfur</keyword>
<name>A0A6C2UCE8_PONDE</name>
<feature type="transmembrane region" description="Helical" evidence="7">
    <location>
        <begin position="46"/>
        <end position="64"/>
    </location>
</feature>
<keyword evidence="5" id="KW-0408">Iron</keyword>
<dbReference type="GO" id="GO:0046872">
    <property type="term" value="F:metal ion binding"/>
    <property type="evidence" value="ECO:0007669"/>
    <property type="project" value="UniProtKB-KW"/>
</dbReference>
<dbReference type="PROSITE" id="PS51379">
    <property type="entry name" value="4FE4S_FER_2"/>
    <property type="match status" value="2"/>
</dbReference>
<keyword evidence="7" id="KW-1133">Transmembrane helix</keyword>
<dbReference type="Proteomes" id="UP000366872">
    <property type="component" value="Unassembled WGS sequence"/>
</dbReference>
<dbReference type="InterPro" id="IPR051684">
    <property type="entry name" value="Electron_Trans/Redox"/>
</dbReference>
<evidence type="ECO:0000256" key="4">
    <source>
        <dbReference type="ARBA" id="ARBA00022982"/>
    </source>
</evidence>
<feature type="transmembrane region" description="Helical" evidence="7">
    <location>
        <begin position="331"/>
        <end position="352"/>
    </location>
</feature>
<dbReference type="PANTHER" id="PTHR30176">
    <property type="entry name" value="FERREDOXIN-TYPE PROTEIN NAPH"/>
    <property type="match status" value="1"/>
</dbReference>
<dbReference type="Gene3D" id="3.30.70.20">
    <property type="match status" value="1"/>
</dbReference>
<evidence type="ECO:0000256" key="1">
    <source>
        <dbReference type="ARBA" id="ARBA00022448"/>
    </source>
</evidence>
<dbReference type="AlphaFoldDB" id="A0A6C2UCE8"/>
<gene>
    <name evidence="9" type="primary">yccM_2</name>
    <name evidence="9" type="ORF">PDESU_06120</name>
</gene>
<feature type="transmembrane region" description="Helical" evidence="7">
    <location>
        <begin position="163"/>
        <end position="190"/>
    </location>
</feature>
<feature type="transmembrane region" description="Helical" evidence="7">
    <location>
        <begin position="211"/>
        <end position="232"/>
    </location>
</feature>
<keyword evidence="2" id="KW-0004">4Fe-4S</keyword>
<feature type="transmembrane region" description="Helical" evidence="7">
    <location>
        <begin position="244"/>
        <end position="265"/>
    </location>
</feature>
<feature type="domain" description="4Fe-4S ferredoxin-type" evidence="8">
    <location>
        <begin position="288"/>
        <end position="317"/>
    </location>
</feature>
<feature type="transmembrane region" description="Helical" evidence="7">
    <location>
        <begin position="412"/>
        <end position="433"/>
    </location>
</feature>
<dbReference type="Pfam" id="PF12801">
    <property type="entry name" value="Fer4_5"/>
    <property type="match status" value="2"/>
</dbReference>
<evidence type="ECO:0000259" key="8">
    <source>
        <dbReference type="PROSITE" id="PS51379"/>
    </source>
</evidence>